<dbReference type="PROSITE" id="PS51695">
    <property type="entry name" value="SEDOLISIN"/>
    <property type="match status" value="1"/>
</dbReference>
<dbReference type="GO" id="GO:0004252">
    <property type="term" value="F:serine-type endopeptidase activity"/>
    <property type="evidence" value="ECO:0007669"/>
    <property type="project" value="InterPro"/>
</dbReference>
<dbReference type="SUPFAM" id="SSF54897">
    <property type="entry name" value="Protease propeptides/inhibitors"/>
    <property type="match status" value="1"/>
</dbReference>
<dbReference type="SUPFAM" id="SSF52743">
    <property type="entry name" value="Subtilisin-like"/>
    <property type="match status" value="1"/>
</dbReference>
<evidence type="ECO:0000256" key="9">
    <source>
        <dbReference type="SAM" id="MobiDB-lite"/>
    </source>
</evidence>
<dbReference type="EC" id="3.4.21.-" evidence="11"/>
<dbReference type="GO" id="GO:0046872">
    <property type="term" value="F:metal ion binding"/>
    <property type="evidence" value="ECO:0007669"/>
    <property type="project" value="UniProtKB-KW"/>
</dbReference>
<evidence type="ECO:0000256" key="8">
    <source>
        <dbReference type="PROSITE-ProRule" id="PRU01240"/>
    </source>
</evidence>
<dbReference type="SMART" id="SM00944">
    <property type="entry name" value="Pro-kuma_activ"/>
    <property type="match status" value="1"/>
</dbReference>
<keyword evidence="5" id="KW-0720">Serine protease</keyword>
<dbReference type="OrthoDB" id="3480681at2"/>
<dbReference type="GO" id="GO:0008240">
    <property type="term" value="F:tripeptidyl-peptidase activity"/>
    <property type="evidence" value="ECO:0007669"/>
    <property type="project" value="TreeGrafter"/>
</dbReference>
<organism evidence="11 12">
    <name type="scientific">Frankia alni (strain DSM 45986 / CECT 9034 / ACN14a)</name>
    <dbReference type="NCBI Taxonomy" id="326424"/>
    <lineage>
        <taxon>Bacteria</taxon>
        <taxon>Bacillati</taxon>
        <taxon>Actinomycetota</taxon>
        <taxon>Actinomycetes</taxon>
        <taxon>Frankiales</taxon>
        <taxon>Frankiaceae</taxon>
        <taxon>Frankia</taxon>
    </lineage>
</organism>
<dbReference type="KEGG" id="fal:FRAAL0791"/>
<feature type="region of interest" description="Disordered" evidence="9">
    <location>
        <begin position="464"/>
        <end position="504"/>
    </location>
</feature>
<dbReference type="Pfam" id="PF00082">
    <property type="entry name" value="Peptidase_S8"/>
    <property type="match status" value="1"/>
</dbReference>
<evidence type="ECO:0000256" key="4">
    <source>
        <dbReference type="ARBA" id="ARBA00022801"/>
    </source>
</evidence>
<dbReference type="PANTHER" id="PTHR14218">
    <property type="entry name" value="PROTEASE S8 TRIPEPTIDYL PEPTIDASE I CLN2"/>
    <property type="match status" value="1"/>
</dbReference>
<sequence>MGRLQGSYRPSLGTPVGPVPDDQPIDVTVVLRPTAADDFRADPDDVAAVRAFAGRAGLDVAEVDEPARTVRLRGPAAAARTAFDTPLALYDSGGRAIRGREGDLGLPDELDDRVVAVLGLDERPAARPRFQPAASARQGLTALQVARAYDFPAATGEGQTIAIIELGGGFGQADLDTYFGGLDLPTPAVSAVGVQGAANVPGGDPDGADGEVLLDIEVAGAVAPGAAQVVYFAPNTDAGFLAAINAAAAATPRPAAISISWGGPESSWTAQAMRAYDQAFAAARAAGITVLAAAGDAGADDATDRLVADFPAGSPNVIACGGTKLTLDAAGARASEVVWNEAADSATGGGYSATFTRPAWQPAAVGRYRGLPDISGNADPQTGYRVVVDGQPTVVGGTSAVAPLLAGLVARLAQLTGAPVADLAAVAYANPAAFTDITAGDNQGYPARSGWDPASGLGSPVGTKLLTAVGGPTPPPTTPPPTTPPPTTPPPTIPPPTTPPTQTVDAADRALWSAVATWAGGTHTGANARAAKAVRAWAQAKSLA</sequence>
<dbReference type="InterPro" id="IPR050819">
    <property type="entry name" value="Tripeptidyl-peptidase_I"/>
</dbReference>
<comment type="similarity">
    <text evidence="8">Belongs to the peptidase S8 family.</text>
</comment>
<evidence type="ECO:0000256" key="5">
    <source>
        <dbReference type="ARBA" id="ARBA00022825"/>
    </source>
</evidence>
<dbReference type="AlphaFoldDB" id="Q0RSK2"/>
<keyword evidence="3" id="KW-0479">Metal-binding</keyword>
<evidence type="ECO:0000256" key="2">
    <source>
        <dbReference type="ARBA" id="ARBA00022670"/>
    </source>
</evidence>
<accession>Q0RSK2</accession>
<reference evidence="11 12" key="1">
    <citation type="journal article" date="2007" name="Genome Res.">
        <title>Genome characteristics of facultatively symbiotic Frankia sp. strains reflect host range and host plant biogeography.</title>
        <authorList>
            <person name="Normand P."/>
            <person name="Lapierre P."/>
            <person name="Tisa L.S."/>
            <person name="Gogarten J.P."/>
            <person name="Alloisio N."/>
            <person name="Bagnarol E."/>
            <person name="Bassi C.A."/>
            <person name="Berry A.M."/>
            <person name="Bickhart D.M."/>
            <person name="Choisne N."/>
            <person name="Couloux A."/>
            <person name="Cournoyer B."/>
            <person name="Cruveiller S."/>
            <person name="Daubin V."/>
            <person name="Demange N."/>
            <person name="Francino M.P."/>
            <person name="Goltsman E."/>
            <person name="Huang Y."/>
            <person name="Kopp O.R."/>
            <person name="Labarre L."/>
            <person name="Lapidus A."/>
            <person name="Lavire C."/>
            <person name="Marechal J."/>
            <person name="Martinez M."/>
            <person name="Mastronunzio J.E."/>
            <person name="Mullin B.C."/>
            <person name="Niemann J."/>
            <person name="Pujic P."/>
            <person name="Rawnsley T."/>
            <person name="Rouy Z."/>
            <person name="Schenowitz C."/>
            <person name="Sellstedt A."/>
            <person name="Tavares F."/>
            <person name="Tomkins J.P."/>
            <person name="Vallenet D."/>
            <person name="Valverde C."/>
            <person name="Wall L.G."/>
            <person name="Wang Y."/>
            <person name="Medigue C."/>
            <person name="Benson D.R."/>
        </authorList>
    </citation>
    <scope>NUCLEOTIDE SEQUENCE [LARGE SCALE GENOMIC DNA]</scope>
    <source>
        <strain evidence="12">DSM 45986 / CECT 9034 / ACN14a</strain>
    </source>
</reference>
<keyword evidence="2" id="KW-0645">Protease</keyword>
<feature type="compositionally biased region" description="Pro residues" evidence="9">
    <location>
        <begin position="472"/>
        <end position="499"/>
    </location>
</feature>
<dbReference type="Pfam" id="PF09286">
    <property type="entry name" value="Pro-kuma_activ"/>
    <property type="match status" value="1"/>
</dbReference>
<proteinExistence type="inferred from homology"/>
<dbReference type="InterPro" id="IPR030400">
    <property type="entry name" value="Sedolisin_dom"/>
</dbReference>
<evidence type="ECO:0000313" key="11">
    <source>
        <dbReference type="EMBL" id="CAJ59460.1"/>
    </source>
</evidence>
<evidence type="ECO:0000256" key="7">
    <source>
        <dbReference type="ARBA" id="ARBA00023145"/>
    </source>
</evidence>
<keyword evidence="6" id="KW-0106">Calcium</keyword>
<dbReference type="InterPro" id="IPR015366">
    <property type="entry name" value="S53_propep"/>
</dbReference>
<evidence type="ECO:0000313" key="12">
    <source>
        <dbReference type="Proteomes" id="UP000000657"/>
    </source>
</evidence>
<dbReference type="Proteomes" id="UP000000657">
    <property type="component" value="Chromosome"/>
</dbReference>
<dbReference type="GO" id="GO:0006508">
    <property type="term" value="P:proteolysis"/>
    <property type="evidence" value="ECO:0007669"/>
    <property type="project" value="UniProtKB-KW"/>
</dbReference>
<dbReference type="InterPro" id="IPR000209">
    <property type="entry name" value="Peptidase_S8/S53_dom"/>
</dbReference>
<evidence type="ECO:0000256" key="3">
    <source>
        <dbReference type="ARBA" id="ARBA00022723"/>
    </source>
</evidence>
<dbReference type="eggNOG" id="COG4934">
    <property type="taxonomic scope" value="Bacteria"/>
</dbReference>
<dbReference type="CDD" id="cd04056">
    <property type="entry name" value="Peptidases_S53"/>
    <property type="match status" value="1"/>
</dbReference>
<dbReference type="InterPro" id="IPR036852">
    <property type="entry name" value="Peptidase_S8/S53_dom_sf"/>
</dbReference>
<dbReference type="PROSITE" id="PS51892">
    <property type="entry name" value="SUBTILASE"/>
    <property type="match status" value="1"/>
</dbReference>
<evidence type="ECO:0000256" key="1">
    <source>
        <dbReference type="ARBA" id="ARBA00001913"/>
    </source>
</evidence>
<dbReference type="STRING" id="326424.FRAAL0791"/>
<dbReference type="EMBL" id="CT573213">
    <property type="protein sequence ID" value="CAJ59460.1"/>
    <property type="molecule type" value="Genomic_DNA"/>
</dbReference>
<comment type="caution">
    <text evidence="8">Lacks conserved residue(s) required for the propagation of feature annotation.</text>
</comment>
<keyword evidence="7" id="KW-0865">Zymogen</keyword>
<comment type="cofactor">
    <cofactor evidence="1">
        <name>Ca(2+)</name>
        <dbReference type="ChEBI" id="CHEBI:29108"/>
    </cofactor>
</comment>
<evidence type="ECO:0000259" key="10">
    <source>
        <dbReference type="PROSITE" id="PS51695"/>
    </source>
</evidence>
<feature type="region of interest" description="Disordered" evidence="9">
    <location>
        <begin position="1"/>
        <end position="24"/>
    </location>
</feature>
<evidence type="ECO:0000256" key="6">
    <source>
        <dbReference type="ARBA" id="ARBA00022837"/>
    </source>
</evidence>
<dbReference type="Gene3D" id="3.40.50.200">
    <property type="entry name" value="Peptidase S8/S53 domain"/>
    <property type="match status" value="1"/>
</dbReference>
<dbReference type="PANTHER" id="PTHR14218:SF15">
    <property type="entry name" value="TRIPEPTIDYL-PEPTIDASE 1"/>
    <property type="match status" value="1"/>
</dbReference>
<protein>
    <submittedName>
        <fullName evidence="11">Serine-Carboxyl Peptidase</fullName>
        <ecNumber evidence="11">3.4.21.-</ecNumber>
    </submittedName>
</protein>
<keyword evidence="12" id="KW-1185">Reference proteome</keyword>
<keyword evidence="4 11" id="KW-0378">Hydrolase</keyword>
<dbReference type="HOGENOM" id="CLU_012501_0_1_11"/>
<gene>
    <name evidence="11" type="ordered locus">FRAAL0791</name>
</gene>
<feature type="domain" description="Peptidase S53" evidence="10">
    <location>
        <begin position="139"/>
        <end position="472"/>
    </location>
</feature>
<name>Q0RSK2_FRAAA</name>